<dbReference type="InterPro" id="IPR004843">
    <property type="entry name" value="Calcineurin-like_PHP"/>
</dbReference>
<comment type="catalytic activity">
    <reaction evidence="16">
        <text>ADP-D-ribose + H2O = D-ribose 5-phosphate + AMP + 2 H(+)</text>
        <dbReference type="Rhea" id="RHEA:10412"/>
        <dbReference type="ChEBI" id="CHEBI:15377"/>
        <dbReference type="ChEBI" id="CHEBI:15378"/>
        <dbReference type="ChEBI" id="CHEBI:57967"/>
        <dbReference type="ChEBI" id="CHEBI:78346"/>
        <dbReference type="ChEBI" id="CHEBI:456215"/>
        <dbReference type="EC" id="3.6.1.13"/>
    </reaction>
</comment>
<comment type="caution">
    <text evidence="21">The sequence shown here is derived from an EMBL/GenBank/DDBJ whole genome shotgun (WGS) entry which is preliminary data.</text>
</comment>
<dbReference type="EC" id="3.6.1.13" evidence="6"/>
<comment type="similarity">
    <text evidence="2">Belongs to the ADPRibase-Mn family.</text>
</comment>
<dbReference type="PROSITE" id="PS00086">
    <property type="entry name" value="CYTOCHROME_P450"/>
    <property type="match status" value="2"/>
</dbReference>
<dbReference type="GO" id="GO:0005506">
    <property type="term" value="F:iron ion binding"/>
    <property type="evidence" value="ECO:0007669"/>
    <property type="project" value="InterPro"/>
</dbReference>
<dbReference type="PANTHER" id="PTHR47955">
    <property type="entry name" value="CYTOCHROME P450 FAMILY 71 PROTEIN"/>
    <property type="match status" value="1"/>
</dbReference>
<gene>
    <name evidence="21" type="ORF">Ahy_B03g068711</name>
</gene>
<feature type="region of interest" description="Disordered" evidence="18">
    <location>
        <begin position="993"/>
        <end position="1016"/>
    </location>
</feature>
<dbReference type="SUPFAM" id="SSF56300">
    <property type="entry name" value="Metallo-dependent phosphatases"/>
    <property type="match status" value="1"/>
</dbReference>
<evidence type="ECO:0000256" key="12">
    <source>
        <dbReference type="ARBA" id="ARBA00032579"/>
    </source>
</evidence>
<evidence type="ECO:0000256" key="17">
    <source>
        <dbReference type="PIRSR" id="PIRSR602401-1"/>
    </source>
</evidence>
<dbReference type="InterPro" id="IPR041869">
    <property type="entry name" value="MPP_ADPRM"/>
</dbReference>
<keyword evidence="10 17" id="KW-0408">Iron</keyword>
<dbReference type="InterPro" id="IPR036396">
    <property type="entry name" value="Cyt_P450_sf"/>
</dbReference>
<keyword evidence="19" id="KW-1133">Transmembrane helix</keyword>
<evidence type="ECO:0000256" key="3">
    <source>
        <dbReference type="ARBA" id="ARBA00010617"/>
    </source>
</evidence>
<feature type="domain" description="Calcineurin-like phosphoesterase" evidence="20">
    <location>
        <begin position="1049"/>
        <end position="1296"/>
    </location>
</feature>
<sequence length="1347" mass="153677">MELVSVLKQLSNEENSTLYVSILFGIVIITIFLFLNFTRKKNNQNLPPCPPKLPFIGNLHQLGTLPHRSFHELSKKHGPLMLLELGQVPTLVVSSADVAKEIIKNHDVVFSDRPQTTAANIFTYGCKDVGFAPYGEEWRQKRKICVLELLSVKRVCSFCFVREQEVAELVGGIRESYVRNKGSCVNLSELLISTSNNIVSRCILGQKYNPPKDCNDKNFGELGRKLMRQFSCFSVKDFFPSFGWIDSVRGLISEMNATSIAFDSFLEDVIEEHIIRRRNKEKKKGDDHFEKKDFVDILLELQENNMLQFEDSQDNLKAILVDMFVGGSDTTSTTLEWTFAELLKNPKAMKKAQEEANNFKCESTKVFINAWAIQRDPKLWEEAEEFIPERFENNQVDIKGLDFQLIPFGVGRRGCPGISFGLVSTGYVLANLLYWFDWKLHGEDEGDIDMDEMCGLTQQIMKSFEGRMASSFSVLKQLPYEKSSTLYLLSTIGVISIFLLLKLTRTRRNKSNNLPPSPPKLPLIGNLHQLGRLPHRSFHELSKKYGSLMFLQLGQIPTLVISSADTAKEITKNHDIIFSSRPQVTAAKIFVYRCKDVAFSPYSEEWRQKRKICVLELLSLKRVKSFQSIRQEEVVELVNSIRESCATSKVGSVINLSEMMIAASNNIVSRCVLGQKYDAPKDGRSNNFGDLGRKLMKHFADFCVGDFYPNLGWVDVLRGLIPEFKTTFAGLEACFDELIEEHKRMKKNNEEPLSIKKDFVEILLQVQEDSVLDFQLTGEAIKAILADMFVGGSDTTSTTLEWTFAELLKNPNVMKKAQEEVRRVVGRKSKVEENDVNQMNYLHCVIKESLRLHPPLPLLVPRETLSGVEVKGYDIPPKTRVFFNVWGIQRDPELWENPEDFLPERFENNQVDFKGQDFQFLPFGTGRRGCPGISFGLTSTEYILANLLYWFDWKLCDKNGQLLHDVDMSELCGLTVTKKVPLHVQPIPYYSNSVTKEESRDSPEFQNPNPDETKSNSCVHLLRELAERSTMGSPSGLATVQGRQPLFSFGLISDVQYADIPDGRSFHGVPRYYRHSILVLQRAVKEWNALQKHKFVMNFGDIVDGNCPKDQSLNAVKKVVDEFARFRGPVYHMIGNHCLYNLPRSKLLPILEIQSIDDGCAYYDFSPVPEYRFVVLDAFDISAVGWPKDHPRTLEALKFLRERNPNKDKNSPRGLVGLERRFLMFNGGIGKEQMEWLDRVLQDAMKLKQKVVICCHVPLDPGATEYEALLWNYDEVMDVIHRYNCVKVCLGGHNHRDGYSIDSHGVHHRVFEAALECPPGRNAYGNVDVYDDQISLVGIDRIESKRR</sequence>
<dbReference type="EC" id="3.6.1.53" evidence="7"/>
<evidence type="ECO:0000313" key="22">
    <source>
        <dbReference type="Proteomes" id="UP000289738"/>
    </source>
</evidence>
<evidence type="ECO:0000256" key="14">
    <source>
        <dbReference type="ARBA" id="ARBA00047636"/>
    </source>
</evidence>
<dbReference type="FunFam" id="1.10.630.10:FF:000011">
    <property type="entry name" value="Cytochrome P450 83B1"/>
    <property type="match status" value="2"/>
</dbReference>
<comment type="similarity">
    <text evidence="3">Belongs to the cytochrome P450 family.</text>
</comment>
<dbReference type="InterPro" id="IPR002401">
    <property type="entry name" value="Cyt_P450_E_grp-I"/>
</dbReference>
<comment type="subunit">
    <text evidence="4">Monomer.</text>
</comment>
<protein>
    <recommendedName>
        <fullName evidence="8">Manganese-dependent ADP-ribose/CDP-alcohol diphosphatase</fullName>
        <ecNumber evidence="6">3.6.1.13</ecNumber>
        <ecNumber evidence="5">3.6.1.16</ecNumber>
        <ecNumber evidence="7">3.6.1.53</ecNumber>
    </recommendedName>
    <alternativeName>
        <fullName evidence="12">ADPRibase-Mn</fullName>
    </alternativeName>
    <alternativeName>
        <fullName evidence="11">CDP-choline phosphohydrolase</fullName>
    </alternativeName>
</protein>
<dbReference type="InterPro" id="IPR001128">
    <property type="entry name" value="Cyt_P450"/>
</dbReference>
<evidence type="ECO:0000256" key="15">
    <source>
        <dbReference type="ARBA" id="ARBA00047894"/>
    </source>
</evidence>
<dbReference type="SUPFAM" id="SSF48264">
    <property type="entry name" value="Cytochrome P450"/>
    <property type="match status" value="2"/>
</dbReference>
<evidence type="ECO:0000256" key="19">
    <source>
        <dbReference type="SAM" id="Phobius"/>
    </source>
</evidence>
<evidence type="ECO:0000313" key="21">
    <source>
        <dbReference type="EMBL" id="RYR23496.1"/>
    </source>
</evidence>
<comment type="cofactor">
    <cofactor evidence="1">
        <name>Mg(2+)</name>
        <dbReference type="ChEBI" id="CHEBI:18420"/>
    </cofactor>
</comment>
<evidence type="ECO:0000256" key="18">
    <source>
        <dbReference type="SAM" id="MobiDB-lite"/>
    </source>
</evidence>
<comment type="catalytic activity">
    <reaction evidence="13">
        <text>CDP-glycerol + H2O = sn-glycerol 3-phosphate + CMP + 2 H(+)</text>
        <dbReference type="Rhea" id="RHEA:21692"/>
        <dbReference type="ChEBI" id="CHEBI:15377"/>
        <dbReference type="ChEBI" id="CHEBI:15378"/>
        <dbReference type="ChEBI" id="CHEBI:57597"/>
        <dbReference type="ChEBI" id="CHEBI:58311"/>
        <dbReference type="ChEBI" id="CHEBI:60377"/>
        <dbReference type="EC" id="3.6.1.16"/>
    </reaction>
</comment>
<dbReference type="Pfam" id="PF00067">
    <property type="entry name" value="p450"/>
    <property type="match status" value="3"/>
</dbReference>
<comment type="catalytic activity">
    <reaction evidence="15">
        <text>ADP-D-ribose + H2O = D-ribose 5-phosphate + AMP + 2 H(+)</text>
        <dbReference type="Rhea" id="RHEA:10412"/>
        <dbReference type="ChEBI" id="CHEBI:15377"/>
        <dbReference type="ChEBI" id="CHEBI:15378"/>
        <dbReference type="ChEBI" id="CHEBI:57967"/>
        <dbReference type="ChEBI" id="CHEBI:78346"/>
        <dbReference type="ChEBI" id="CHEBI:456215"/>
        <dbReference type="EC" id="3.6.1.53"/>
    </reaction>
</comment>
<accession>A0A445AAN0</accession>
<feature type="transmembrane region" description="Helical" evidence="19">
    <location>
        <begin position="484"/>
        <end position="501"/>
    </location>
</feature>
<keyword evidence="19" id="KW-0472">Membrane</keyword>
<evidence type="ECO:0000259" key="20">
    <source>
        <dbReference type="Pfam" id="PF00149"/>
    </source>
</evidence>
<dbReference type="PRINTS" id="PR00463">
    <property type="entry name" value="EP450I"/>
</dbReference>
<dbReference type="STRING" id="3818.A0A445AAN0"/>
<feature type="compositionally biased region" description="Polar residues" evidence="18">
    <location>
        <begin position="1004"/>
        <end position="1016"/>
    </location>
</feature>
<keyword evidence="19" id="KW-0812">Transmembrane</keyword>
<evidence type="ECO:0000256" key="9">
    <source>
        <dbReference type="ARBA" id="ARBA00022723"/>
    </source>
</evidence>
<dbReference type="PRINTS" id="PR00385">
    <property type="entry name" value="P450"/>
</dbReference>
<dbReference type="GO" id="GO:0016705">
    <property type="term" value="F:oxidoreductase activity, acting on paired donors, with incorporation or reduction of molecular oxygen"/>
    <property type="evidence" value="ECO:0007669"/>
    <property type="project" value="InterPro"/>
</dbReference>
<keyword evidence="17" id="KW-0349">Heme</keyword>
<comment type="cofactor">
    <cofactor evidence="17">
        <name>heme</name>
        <dbReference type="ChEBI" id="CHEBI:30413"/>
    </cofactor>
</comment>
<keyword evidence="22" id="KW-1185">Reference proteome</keyword>
<dbReference type="EMBL" id="SDMP01000013">
    <property type="protein sequence ID" value="RYR23496.1"/>
    <property type="molecule type" value="Genomic_DNA"/>
</dbReference>
<dbReference type="InterPro" id="IPR017972">
    <property type="entry name" value="Cyt_P450_CS"/>
</dbReference>
<dbReference type="Pfam" id="PF00149">
    <property type="entry name" value="Metallophos"/>
    <property type="match status" value="1"/>
</dbReference>
<dbReference type="GO" id="GO:0004497">
    <property type="term" value="F:monooxygenase activity"/>
    <property type="evidence" value="ECO:0007669"/>
    <property type="project" value="InterPro"/>
</dbReference>
<reference evidence="21 22" key="1">
    <citation type="submission" date="2019-01" db="EMBL/GenBank/DDBJ databases">
        <title>Sequencing of cultivated peanut Arachis hypogaea provides insights into genome evolution and oil improvement.</title>
        <authorList>
            <person name="Chen X."/>
        </authorList>
    </citation>
    <scope>NUCLEOTIDE SEQUENCE [LARGE SCALE GENOMIC DNA]</scope>
    <source>
        <strain evidence="22">cv. Fuhuasheng</strain>
        <tissue evidence="21">Leaves</tissue>
    </source>
</reference>
<organism evidence="21 22">
    <name type="scientific">Arachis hypogaea</name>
    <name type="common">Peanut</name>
    <dbReference type="NCBI Taxonomy" id="3818"/>
    <lineage>
        <taxon>Eukaryota</taxon>
        <taxon>Viridiplantae</taxon>
        <taxon>Streptophyta</taxon>
        <taxon>Embryophyta</taxon>
        <taxon>Tracheophyta</taxon>
        <taxon>Spermatophyta</taxon>
        <taxon>Magnoliopsida</taxon>
        <taxon>eudicotyledons</taxon>
        <taxon>Gunneridae</taxon>
        <taxon>Pentapetalae</taxon>
        <taxon>rosids</taxon>
        <taxon>fabids</taxon>
        <taxon>Fabales</taxon>
        <taxon>Fabaceae</taxon>
        <taxon>Papilionoideae</taxon>
        <taxon>50 kb inversion clade</taxon>
        <taxon>dalbergioids sensu lato</taxon>
        <taxon>Dalbergieae</taxon>
        <taxon>Pterocarpus clade</taxon>
        <taxon>Arachis</taxon>
    </lineage>
</organism>
<proteinExistence type="inferred from homology"/>
<dbReference type="CDD" id="cd07396">
    <property type="entry name" value="MPP_Nbla03831"/>
    <property type="match status" value="1"/>
</dbReference>
<evidence type="ECO:0000256" key="7">
    <source>
        <dbReference type="ARBA" id="ARBA00012529"/>
    </source>
</evidence>
<evidence type="ECO:0000256" key="10">
    <source>
        <dbReference type="ARBA" id="ARBA00023004"/>
    </source>
</evidence>
<dbReference type="GO" id="GO:0047734">
    <property type="term" value="F:CDP-glycerol diphosphatase activity"/>
    <property type="evidence" value="ECO:0007669"/>
    <property type="project" value="UniProtKB-EC"/>
</dbReference>
<dbReference type="Proteomes" id="UP000289738">
    <property type="component" value="Chromosome B03"/>
</dbReference>
<evidence type="ECO:0000256" key="8">
    <source>
        <dbReference type="ARBA" id="ARBA00016378"/>
    </source>
</evidence>
<evidence type="ECO:0000256" key="11">
    <source>
        <dbReference type="ARBA" id="ARBA00030848"/>
    </source>
</evidence>
<evidence type="ECO:0000256" key="13">
    <source>
        <dbReference type="ARBA" id="ARBA00047486"/>
    </source>
</evidence>
<dbReference type="InterPro" id="IPR029052">
    <property type="entry name" value="Metallo-depent_PP-like"/>
</dbReference>
<evidence type="ECO:0000256" key="5">
    <source>
        <dbReference type="ARBA" id="ARBA00012443"/>
    </source>
</evidence>
<dbReference type="EC" id="3.6.1.16" evidence="5"/>
<dbReference type="PANTHER" id="PTHR47955:SF15">
    <property type="entry name" value="CYTOCHROME P450 71A2-LIKE"/>
    <property type="match status" value="1"/>
</dbReference>
<evidence type="ECO:0000256" key="6">
    <source>
        <dbReference type="ARBA" id="ARBA00012453"/>
    </source>
</evidence>
<evidence type="ECO:0000256" key="2">
    <source>
        <dbReference type="ARBA" id="ARBA00006362"/>
    </source>
</evidence>
<dbReference type="Gene3D" id="3.60.21.10">
    <property type="match status" value="1"/>
</dbReference>
<comment type="catalytic activity">
    <reaction evidence="14">
        <text>CDP-choline + H2O = phosphocholine + CMP + 2 H(+)</text>
        <dbReference type="Rhea" id="RHEA:32487"/>
        <dbReference type="ChEBI" id="CHEBI:15377"/>
        <dbReference type="ChEBI" id="CHEBI:15378"/>
        <dbReference type="ChEBI" id="CHEBI:58779"/>
        <dbReference type="ChEBI" id="CHEBI:60377"/>
        <dbReference type="ChEBI" id="CHEBI:295975"/>
        <dbReference type="EC" id="3.6.1.53"/>
    </reaction>
</comment>
<name>A0A445AAN0_ARAHY</name>
<feature type="binding site" description="axial binding residue" evidence="17">
    <location>
        <position position="930"/>
    </location>
    <ligand>
        <name>heme</name>
        <dbReference type="ChEBI" id="CHEBI:30413"/>
    </ligand>
    <ligandPart>
        <name>Fe</name>
        <dbReference type="ChEBI" id="CHEBI:18248"/>
    </ligandPart>
</feature>
<dbReference type="Gene3D" id="1.10.630.10">
    <property type="entry name" value="Cytochrome P450"/>
    <property type="match status" value="3"/>
</dbReference>
<dbReference type="GO" id="GO:0020037">
    <property type="term" value="F:heme binding"/>
    <property type="evidence" value="ECO:0007669"/>
    <property type="project" value="InterPro"/>
</dbReference>
<evidence type="ECO:0000256" key="1">
    <source>
        <dbReference type="ARBA" id="ARBA00001946"/>
    </source>
</evidence>
<evidence type="ECO:0000256" key="4">
    <source>
        <dbReference type="ARBA" id="ARBA00011245"/>
    </source>
</evidence>
<keyword evidence="9 17" id="KW-0479">Metal-binding</keyword>
<dbReference type="CDD" id="cd11072">
    <property type="entry name" value="CYP71-like"/>
    <property type="match status" value="2"/>
</dbReference>
<evidence type="ECO:0000256" key="16">
    <source>
        <dbReference type="ARBA" id="ARBA00049546"/>
    </source>
</evidence>
<feature type="transmembrane region" description="Helical" evidence="19">
    <location>
        <begin position="18"/>
        <end position="37"/>
    </location>
</feature>
<dbReference type="GO" id="GO:0047631">
    <property type="term" value="F:ADP-ribose diphosphatase activity"/>
    <property type="evidence" value="ECO:0007669"/>
    <property type="project" value="UniProtKB-EC"/>
</dbReference>